<sequence length="117" mass="13895">MPNTRKQIILNEILFWKQNKLLPEHYCDFLMTLYTEGEVEPEENYFAGIGSFSFISTAIYRQPTICSVYNCHKCSYNFEYCGSYNIYKKKKFVRTNFSDCISSVHIWAVSQNEYCIF</sequence>
<name>A0A2N0QLI6_9GLOM</name>
<reference evidence="1 2" key="1">
    <citation type="submission" date="2017-10" db="EMBL/GenBank/DDBJ databases">
        <title>Extensive intraspecific genome diversity in a model arbuscular mycorrhizal fungus.</title>
        <authorList>
            <person name="Chen E.C.H."/>
            <person name="Morin E."/>
            <person name="Baudet D."/>
            <person name="Noel J."/>
            <person name="Ndikumana S."/>
            <person name="Charron P."/>
            <person name="St-Onge C."/>
            <person name="Giorgi J."/>
            <person name="Grigoriev I.V."/>
            <person name="Roux C."/>
            <person name="Martin F.M."/>
            <person name="Corradi N."/>
        </authorList>
    </citation>
    <scope>NUCLEOTIDE SEQUENCE [LARGE SCALE GENOMIC DNA]</scope>
    <source>
        <strain evidence="1 2">A1</strain>
    </source>
</reference>
<evidence type="ECO:0000313" key="2">
    <source>
        <dbReference type="Proteomes" id="UP000232688"/>
    </source>
</evidence>
<dbReference type="AlphaFoldDB" id="A0A2N0QLI6"/>
<gene>
    <name evidence="1" type="ORF">RhiirA1_482678</name>
</gene>
<dbReference type="EMBL" id="LLXH01006738">
    <property type="protein sequence ID" value="PKC51915.1"/>
    <property type="molecule type" value="Genomic_DNA"/>
</dbReference>
<comment type="caution">
    <text evidence="1">The sequence shown here is derived from an EMBL/GenBank/DDBJ whole genome shotgun (WGS) entry which is preliminary data.</text>
</comment>
<accession>A0A2N0QLI6</accession>
<reference evidence="1 2" key="2">
    <citation type="submission" date="2017-10" db="EMBL/GenBank/DDBJ databases">
        <title>Genome analyses suggest a sexual origin of heterokaryosis in a supposedly ancient asexual fungus.</title>
        <authorList>
            <person name="Corradi N."/>
            <person name="Sedzielewska K."/>
            <person name="Noel J."/>
            <person name="Charron P."/>
            <person name="Farinelli L."/>
            <person name="Marton T."/>
            <person name="Kruger M."/>
            <person name="Pelin A."/>
            <person name="Brachmann A."/>
            <person name="Corradi N."/>
        </authorList>
    </citation>
    <scope>NUCLEOTIDE SEQUENCE [LARGE SCALE GENOMIC DNA]</scope>
    <source>
        <strain evidence="1 2">A1</strain>
    </source>
</reference>
<organism evidence="1 2">
    <name type="scientific">Rhizophagus irregularis</name>
    <dbReference type="NCBI Taxonomy" id="588596"/>
    <lineage>
        <taxon>Eukaryota</taxon>
        <taxon>Fungi</taxon>
        <taxon>Fungi incertae sedis</taxon>
        <taxon>Mucoromycota</taxon>
        <taxon>Glomeromycotina</taxon>
        <taxon>Glomeromycetes</taxon>
        <taxon>Glomerales</taxon>
        <taxon>Glomeraceae</taxon>
        <taxon>Rhizophagus</taxon>
    </lineage>
</organism>
<dbReference type="Proteomes" id="UP000232688">
    <property type="component" value="Unassembled WGS sequence"/>
</dbReference>
<protein>
    <submittedName>
        <fullName evidence="1">Uncharacterized protein</fullName>
    </submittedName>
</protein>
<dbReference type="VEuPathDB" id="FungiDB:RhiirA1_482678"/>
<proteinExistence type="predicted"/>
<evidence type="ECO:0000313" key="1">
    <source>
        <dbReference type="EMBL" id="PKC51915.1"/>
    </source>
</evidence>